<keyword evidence="5" id="KW-0378">Hydrolase</keyword>
<evidence type="ECO:0000256" key="5">
    <source>
        <dbReference type="ARBA" id="ARBA00022801"/>
    </source>
</evidence>
<dbReference type="GO" id="GO:0006004">
    <property type="term" value="P:fucose metabolic process"/>
    <property type="evidence" value="ECO:0007669"/>
    <property type="project" value="InterPro"/>
</dbReference>
<dbReference type="InterPro" id="IPR017853">
    <property type="entry name" value="GH"/>
</dbReference>
<keyword evidence="6" id="KW-0326">Glycosidase</keyword>
<dbReference type="Gene3D" id="3.20.20.80">
    <property type="entry name" value="Glycosidases"/>
    <property type="match status" value="1"/>
</dbReference>
<dbReference type="AlphaFoldDB" id="A0A7S9L1M8"/>
<dbReference type="EC" id="3.2.1.51" evidence="3"/>
<accession>A0A7S9L1M8</accession>
<dbReference type="InterPro" id="IPR016286">
    <property type="entry name" value="FUC_metazoa-typ"/>
</dbReference>
<dbReference type="GO" id="GO:0005764">
    <property type="term" value="C:lysosome"/>
    <property type="evidence" value="ECO:0007669"/>
    <property type="project" value="TreeGrafter"/>
</dbReference>
<dbReference type="SUPFAM" id="SSF51445">
    <property type="entry name" value="(Trans)glycosidases"/>
    <property type="match status" value="1"/>
</dbReference>
<dbReference type="SMART" id="SM00812">
    <property type="entry name" value="Alpha_L_fucos"/>
    <property type="match status" value="1"/>
</dbReference>
<proteinExistence type="inferred from homology"/>
<dbReference type="KEGG" id="pex:IZT61_06140"/>
<evidence type="ECO:0000256" key="6">
    <source>
        <dbReference type="ARBA" id="ARBA00023295"/>
    </source>
</evidence>
<evidence type="ECO:0000259" key="8">
    <source>
        <dbReference type="Pfam" id="PF01120"/>
    </source>
</evidence>
<evidence type="ECO:0000256" key="7">
    <source>
        <dbReference type="SAM" id="SignalP"/>
    </source>
</evidence>
<evidence type="ECO:0000313" key="9">
    <source>
        <dbReference type="EMBL" id="QPH40844.1"/>
    </source>
</evidence>
<comment type="function">
    <text evidence="1">Alpha-L-fucosidase is responsible for hydrolyzing the alpha-1,6-linked fucose joined to the reducing-end N-acetylglucosamine of the carbohydrate moieties of glycoproteins.</text>
</comment>
<dbReference type="Gene3D" id="2.60.40.1180">
    <property type="entry name" value="Golgi alpha-mannosidase II"/>
    <property type="match status" value="1"/>
</dbReference>
<evidence type="ECO:0000313" key="10">
    <source>
        <dbReference type="Proteomes" id="UP000594759"/>
    </source>
</evidence>
<dbReference type="GO" id="GO:0016139">
    <property type="term" value="P:glycoside catabolic process"/>
    <property type="evidence" value="ECO:0007669"/>
    <property type="project" value="TreeGrafter"/>
</dbReference>
<dbReference type="PRINTS" id="PR00741">
    <property type="entry name" value="GLHYDRLASE29"/>
</dbReference>
<dbReference type="InterPro" id="IPR057739">
    <property type="entry name" value="Glyco_hydro_29_N"/>
</dbReference>
<comment type="similarity">
    <text evidence="2">Belongs to the glycosyl hydrolase 29 family.</text>
</comment>
<reference evidence="9 10" key="1">
    <citation type="submission" date="2020-11" db="EMBL/GenBank/DDBJ databases">
        <title>Pedobacter endophytica, an endophytic bacteria isolated form Carex pumila.</title>
        <authorList>
            <person name="Peng Y."/>
            <person name="Jiang L."/>
            <person name="Lee J."/>
        </authorList>
    </citation>
    <scope>NUCLEOTIDE SEQUENCE [LARGE SCALE GENOMIC DNA]</scope>
    <source>
        <strain evidence="9 10">JBR3-12</strain>
    </source>
</reference>
<dbReference type="PIRSF" id="PIRSF001092">
    <property type="entry name" value="Alpha-L-fucosidase"/>
    <property type="match status" value="1"/>
</dbReference>
<dbReference type="RefSeq" id="WP_196100298.1">
    <property type="nucleotide sequence ID" value="NZ_CP064939.1"/>
</dbReference>
<name>A0A7S9L1M8_9SPHI</name>
<organism evidence="9 10">
    <name type="scientific">Pedobacter endophyticus</name>
    <dbReference type="NCBI Taxonomy" id="2789740"/>
    <lineage>
        <taxon>Bacteria</taxon>
        <taxon>Pseudomonadati</taxon>
        <taxon>Bacteroidota</taxon>
        <taxon>Sphingobacteriia</taxon>
        <taxon>Sphingobacteriales</taxon>
        <taxon>Sphingobacteriaceae</taxon>
        <taxon>Pedobacter</taxon>
    </lineage>
</organism>
<keyword evidence="10" id="KW-1185">Reference proteome</keyword>
<evidence type="ECO:0000256" key="1">
    <source>
        <dbReference type="ARBA" id="ARBA00004071"/>
    </source>
</evidence>
<dbReference type="Proteomes" id="UP000594759">
    <property type="component" value="Chromosome"/>
</dbReference>
<feature type="chain" id="PRO_5032643117" description="alpha-L-fucosidase" evidence="7">
    <location>
        <begin position="27"/>
        <end position="484"/>
    </location>
</feature>
<dbReference type="InterPro" id="IPR000933">
    <property type="entry name" value="Glyco_hydro_29"/>
</dbReference>
<dbReference type="InterPro" id="IPR013780">
    <property type="entry name" value="Glyco_hydro_b"/>
</dbReference>
<feature type="signal peptide" evidence="7">
    <location>
        <begin position="1"/>
        <end position="26"/>
    </location>
</feature>
<dbReference type="Pfam" id="PF01120">
    <property type="entry name" value="Alpha_L_fucos"/>
    <property type="match status" value="1"/>
</dbReference>
<evidence type="ECO:0000256" key="2">
    <source>
        <dbReference type="ARBA" id="ARBA00007951"/>
    </source>
</evidence>
<dbReference type="EMBL" id="CP064939">
    <property type="protein sequence ID" value="QPH40844.1"/>
    <property type="molecule type" value="Genomic_DNA"/>
</dbReference>
<sequence length="484" mass="55437">MKKNQQRLLKIIPLLLLFIYGNCVTAQDIAPVKKEKINLVHGAHRDGKRPDEAMKKWRGYGLGQFIHWGLYAIPGGEWNGKTYNGAAEWIRSWDGIPKSTYDSLIYKFNPVNFDAKAWAATAKQMGAKYVTITTKHHDGFCLWPSKYTDYTVANSPWKKDIIKPLVDAYDAAGIDVILYFSVMDWNHPGWRYDIKTEADSIAFEGFKQFTRNQLIELLTLYPTAKGLWFDGTWDKSWVKQAAFADELEQELRKLRPGIIIGSRFRADEYGKRHFDSNGVLIGDYEQGWERKLPEKIADVHGNDWDCVMTVPENQWGYNKAWKGHIKTAFELIEMTAKSVSLGGNFVMNFGPQGDGAIRKEELQLAKEIGDWMKVNSEAIYNCEYAVLDKQDWGYFTKKTGSNKIYMLVFNTPINGKYRVKLPAKMGISMAAPLSNPGVKLKIEEIKANEYFIEFNNPSAKQPFVITFETDTDKKSNQNYEKAKT</sequence>
<feature type="domain" description="Glycoside hydrolase family 29 N-terminal" evidence="8">
    <location>
        <begin position="52"/>
        <end position="377"/>
    </location>
</feature>
<protein>
    <recommendedName>
        <fullName evidence="3">alpha-L-fucosidase</fullName>
        <ecNumber evidence="3">3.2.1.51</ecNumber>
    </recommendedName>
</protein>
<evidence type="ECO:0000256" key="3">
    <source>
        <dbReference type="ARBA" id="ARBA00012662"/>
    </source>
</evidence>
<keyword evidence="4 7" id="KW-0732">Signal</keyword>
<dbReference type="PANTHER" id="PTHR10030:SF37">
    <property type="entry name" value="ALPHA-L-FUCOSIDASE-RELATED"/>
    <property type="match status" value="1"/>
</dbReference>
<dbReference type="PANTHER" id="PTHR10030">
    <property type="entry name" value="ALPHA-L-FUCOSIDASE"/>
    <property type="match status" value="1"/>
</dbReference>
<dbReference type="GO" id="GO:0004560">
    <property type="term" value="F:alpha-L-fucosidase activity"/>
    <property type="evidence" value="ECO:0007669"/>
    <property type="project" value="InterPro"/>
</dbReference>
<evidence type="ECO:0000256" key="4">
    <source>
        <dbReference type="ARBA" id="ARBA00022729"/>
    </source>
</evidence>
<gene>
    <name evidence="9" type="ORF">IZT61_06140</name>
</gene>